<dbReference type="Gene3D" id="3.30.200.20">
    <property type="entry name" value="Phosphorylase Kinase, domain 1"/>
    <property type="match status" value="1"/>
</dbReference>
<dbReference type="CDD" id="cd14014">
    <property type="entry name" value="STKc_PknB_like"/>
    <property type="match status" value="1"/>
</dbReference>
<dbReference type="GO" id="GO:0005524">
    <property type="term" value="F:ATP binding"/>
    <property type="evidence" value="ECO:0007669"/>
    <property type="project" value="UniProtKB-UniRule"/>
</dbReference>
<feature type="active site" description="Proton acceptor" evidence="7">
    <location>
        <position position="138"/>
    </location>
</feature>
<dbReference type="KEGG" id="cgz:M787_000250"/>
<feature type="binding site" evidence="7">
    <location>
        <begin position="10"/>
        <end position="18"/>
    </location>
    <ligand>
        <name>ATP</name>
        <dbReference type="ChEBI" id="CHEBI:30616"/>
    </ligand>
</feature>
<dbReference type="GeneID" id="81477733"/>
<dbReference type="Gene3D" id="1.10.510.10">
    <property type="entry name" value="Transferase(Phosphotransferase) domain 1"/>
    <property type="match status" value="1"/>
</dbReference>
<dbReference type="PANTHER" id="PTHR43289:SF34">
    <property type="entry name" value="SERINE_THREONINE-PROTEIN KINASE YBDM-RELATED"/>
    <property type="match status" value="1"/>
</dbReference>
<dbReference type="GO" id="GO:0106310">
    <property type="term" value="F:protein serine kinase activity"/>
    <property type="evidence" value="ECO:0007669"/>
    <property type="project" value="RHEA"/>
</dbReference>
<evidence type="ECO:0000259" key="9">
    <source>
        <dbReference type="PROSITE" id="PS50011"/>
    </source>
</evidence>
<dbReference type="PROSITE" id="PS50011">
    <property type="entry name" value="PROTEIN_KINASE_DOM"/>
    <property type="match status" value="1"/>
</dbReference>
<dbReference type="InterPro" id="IPR008271">
    <property type="entry name" value="Ser/Thr_kinase_AS"/>
</dbReference>
<evidence type="ECO:0000256" key="6">
    <source>
        <dbReference type="ARBA" id="ARBA00022840"/>
    </source>
</evidence>
<dbReference type="eggNOG" id="COG0515">
    <property type="taxonomic scope" value="Bacteria"/>
</dbReference>
<dbReference type="InterPro" id="IPR011990">
    <property type="entry name" value="TPR-like_helical_dom_sf"/>
</dbReference>
<proteinExistence type="inferred from homology"/>
<evidence type="ECO:0000313" key="10">
    <source>
        <dbReference type="EMBL" id="ANG65762.1"/>
    </source>
</evidence>
<comment type="catalytic activity">
    <reaction evidence="7">
        <text>L-threonyl-[protein] + ATP = O-phospho-L-threonyl-[protein] + ADP + H(+)</text>
        <dbReference type="Rhea" id="RHEA:46608"/>
        <dbReference type="Rhea" id="RHEA-COMP:11060"/>
        <dbReference type="Rhea" id="RHEA-COMP:11605"/>
        <dbReference type="ChEBI" id="CHEBI:15378"/>
        <dbReference type="ChEBI" id="CHEBI:30013"/>
        <dbReference type="ChEBI" id="CHEBI:30616"/>
        <dbReference type="ChEBI" id="CHEBI:61977"/>
        <dbReference type="ChEBI" id="CHEBI:456216"/>
        <dbReference type="EC" id="2.7.11.1"/>
    </reaction>
</comment>
<dbReference type="NCBIfam" id="NF009651">
    <property type="entry name" value="PRK13184.1"/>
    <property type="match status" value="1"/>
</dbReference>
<dbReference type="PROSITE" id="PS00108">
    <property type="entry name" value="PROTEIN_KINASE_ST"/>
    <property type="match status" value="1"/>
</dbReference>
<accession>A0A173DXV2</accession>
<feature type="binding site" evidence="7 8">
    <location>
        <position position="33"/>
    </location>
    <ligand>
        <name>ATP</name>
        <dbReference type="ChEBI" id="CHEBI:30616"/>
    </ligand>
</feature>
<evidence type="ECO:0000256" key="3">
    <source>
        <dbReference type="ARBA" id="ARBA00022679"/>
    </source>
</evidence>
<evidence type="ECO:0000256" key="7">
    <source>
        <dbReference type="HAMAP-Rule" id="MF_01957"/>
    </source>
</evidence>
<keyword evidence="4 7" id="KW-0547">Nucleotide-binding</keyword>
<dbReference type="SUPFAM" id="SSF48452">
    <property type="entry name" value="TPR-like"/>
    <property type="match status" value="1"/>
</dbReference>
<dbReference type="PANTHER" id="PTHR43289">
    <property type="entry name" value="MITOGEN-ACTIVATED PROTEIN KINASE KINASE KINASE 20-RELATED"/>
    <property type="match status" value="1"/>
</dbReference>
<sequence>MQRYDIIRMIGKGGMGEVYLAYDSICSRKIALKRIREDLSSHVLLKKRFLREAKIAADLVHPGIVPVFTICSDRDPVYYTMPYIEGYTLKSLLKKAWGDDPLSEELAEQTSVENLLSIFHKICSTVEYVHSRGILHRDLKPDNVLLGLFSEVVILDWGAAVFKEMKEDPCMDIDVPLDHFSFRNMTVPGKVVGTPDYMAPERLSGAPASEKTDIYALGVILYQMLTLSFPFRTKKGKAMRRQGISFPEDVAPHREIPPFLSQVVMKALAADPRERYSSVRELKLAIEQYLRGSPSWFPKVILHIQDTSCWRFHEPILLSKYFPTLKISPALWCSLAISKIESFSEVRLEYTLTRKGLIEGFGMFLPPFEENNYRDFYRGYGFWLHLCDDILFVSLVKDGLEIQKTSHHVPSEKQKFSLAFERQNHRLSLLVDHAVVMLHMDYFPGRGGCIGVIIQDMADLCSGITVLESSSSLQVSCLAVPDAFLNEKLYDHAITFYRRIVESFPGRREGYEAQFRIGIAKLEKASSLSDARGFSEALEEFSVLHHSPVAPLEYLGKALVYQRLKEYNEEIKSLVLALKRYPQCSEISRVRDHVIYRLREALYRGHRLTLVLMLLVLHIAPQSIAPAEEKYFFCGLQEKISATLFCNLDVSPVDFRSSKMELLLSFWSGFTAFLPGLFQRSWDLKDYRGLADILYSAMEIGDKEFVVEHSEILRQNLLHIPRSEDIVEIHPEKLLVFLLALQDMIHGELPKKIFSRVEDLDSVLIVYLFDLFAKEALIQGQGEQILNVIPLLVPYLSDQQYREYLLPYEIFAYLWLKEDRKVGDLLSRNYSTDEWLDSRSYAFIFYGCWLALTEDPQLAYIHFSGYSDDSVSPKSLLGWAYSALGLPSQDTNLSYQEQKILLLQKFVFAHCLGNHEERDSYQAAYHLCRQERPL</sequence>
<keyword evidence="5 7" id="KW-0418">Kinase</keyword>
<comment type="PTM">
    <text evidence="7">Autophosphorylated on serine and threonine residues.</text>
</comment>
<dbReference type="SMART" id="SM00220">
    <property type="entry name" value="S_TKc"/>
    <property type="match status" value="1"/>
</dbReference>
<evidence type="ECO:0000256" key="5">
    <source>
        <dbReference type="ARBA" id="ARBA00022777"/>
    </source>
</evidence>
<dbReference type="Gene3D" id="1.25.40.10">
    <property type="entry name" value="Tetratricopeptide repeat domain"/>
    <property type="match status" value="1"/>
</dbReference>
<comment type="similarity">
    <text evidence="7">Belongs to the protein kinase superfamily. Ser/Thr protein kinase family.</text>
</comment>
<comment type="function">
    <text evidence="7">Together with the serine/threonine kinase Pkn1, may play a role in the specific interactions with host proteins during intracellular growth.</text>
</comment>
<dbReference type="Proteomes" id="UP000019147">
    <property type="component" value="Chromosome"/>
</dbReference>
<evidence type="ECO:0000256" key="8">
    <source>
        <dbReference type="PROSITE-ProRule" id="PRU10141"/>
    </source>
</evidence>
<evidence type="ECO:0000313" key="11">
    <source>
        <dbReference type="Proteomes" id="UP000019147"/>
    </source>
</evidence>
<dbReference type="STRING" id="1143323.M787_000250"/>
<protein>
    <recommendedName>
        <fullName evidence="7">Serine/threonine-protein kinase PknD</fullName>
        <ecNumber evidence="7">2.7.11.1</ecNumber>
    </recommendedName>
</protein>
<keyword evidence="1 7" id="KW-0723">Serine/threonine-protein kinase</keyword>
<feature type="domain" description="Protein kinase" evidence="9">
    <location>
        <begin position="4"/>
        <end position="290"/>
    </location>
</feature>
<dbReference type="PROSITE" id="PS00107">
    <property type="entry name" value="PROTEIN_KINASE_ATP"/>
    <property type="match status" value="1"/>
</dbReference>
<dbReference type="InterPro" id="IPR000719">
    <property type="entry name" value="Prot_kinase_dom"/>
</dbReference>
<comment type="catalytic activity">
    <reaction evidence="7">
        <text>L-seryl-[protein] + ATP = O-phospho-L-seryl-[protein] + ADP + H(+)</text>
        <dbReference type="Rhea" id="RHEA:17989"/>
        <dbReference type="Rhea" id="RHEA-COMP:9863"/>
        <dbReference type="Rhea" id="RHEA-COMP:11604"/>
        <dbReference type="ChEBI" id="CHEBI:15378"/>
        <dbReference type="ChEBI" id="CHEBI:29999"/>
        <dbReference type="ChEBI" id="CHEBI:30616"/>
        <dbReference type="ChEBI" id="CHEBI:83421"/>
        <dbReference type="ChEBI" id="CHEBI:456216"/>
        <dbReference type="EC" id="2.7.11.1"/>
    </reaction>
</comment>
<name>A0A173DXV2_9CHLA</name>
<organism evidence="10 11">
    <name type="scientific">Chlamydia gallinacea 08-1274/3</name>
    <dbReference type="NCBI Taxonomy" id="1143323"/>
    <lineage>
        <taxon>Bacteria</taxon>
        <taxon>Pseudomonadati</taxon>
        <taxon>Chlamydiota</taxon>
        <taxon>Chlamydiia</taxon>
        <taxon>Chlamydiales</taxon>
        <taxon>Chlamydiaceae</taxon>
        <taxon>Chlamydia/Chlamydophila group</taxon>
        <taxon>Chlamydia</taxon>
    </lineage>
</organism>
<evidence type="ECO:0000256" key="1">
    <source>
        <dbReference type="ARBA" id="ARBA00022527"/>
    </source>
</evidence>
<dbReference type="InterPro" id="IPR011009">
    <property type="entry name" value="Kinase-like_dom_sf"/>
</dbReference>
<keyword evidence="3 7" id="KW-0808">Transferase</keyword>
<evidence type="ECO:0000256" key="2">
    <source>
        <dbReference type="ARBA" id="ARBA00022553"/>
    </source>
</evidence>
<keyword evidence="2 7" id="KW-0597">Phosphoprotein</keyword>
<dbReference type="EC" id="2.7.11.1" evidence="7"/>
<dbReference type="SUPFAM" id="SSF56112">
    <property type="entry name" value="Protein kinase-like (PK-like)"/>
    <property type="match status" value="1"/>
</dbReference>
<dbReference type="Pfam" id="PF00069">
    <property type="entry name" value="Pkinase"/>
    <property type="match status" value="1"/>
</dbReference>
<dbReference type="HAMAP" id="MF_01957">
    <property type="entry name" value="PknD_kinase"/>
    <property type="match status" value="1"/>
</dbReference>
<dbReference type="InterPro" id="IPR023507">
    <property type="entry name" value="Ser/Thr_kinase_PknD"/>
</dbReference>
<dbReference type="InterPro" id="IPR017441">
    <property type="entry name" value="Protein_kinase_ATP_BS"/>
</dbReference>
<evidence type="ECO:0000256" key="4">
    <source>
        <dbReference type="ARBA" id="ARBA00022741"/>
    </source>
</evidence>
<reference evidence="10 11" key="1">
    <citation type="journal article" date="2014" name="Syst. Appl. Microbiol.">
        <title>Evidence for the existence of two new members of the family Chlamydiaceae and proposal of Chlamydia avium sp. nov. and Chlamydia gallinacea sp. nov.</title>
        <authorList>
            <person name="Sachse K."/>
            <person name="Laroucau K."/>
            <person name="Riege K."/>
            <person name="Wehner S."/>
            <person name="Dilcher M."/>
            <person name="Creasy H.H."/>
            <person name="Weidmann M."/>
            <person name="Myers G."/>
            <person name="Vorimore F."/>
            <person name="Vicari N."/>
            <person name="Magnino S."/>
            <person name="Liebler-Tenorio E."/>
            <person name="Ruettger A."/>
            <person name="Bavoil P.M."/>
            <person name="Hufert F.T."/>
            <person name="Rossello-Mora R."/>
            <person name="Marz M."/>
        </authorList>
    </citation>
    <scope>NUCLEOTIDE SEQUENCE [LARGE SCALE GENOMIC DNA]</scope>
    <source>
        <strain evidence="10 11">08-1274/3</strain>
    </source>
</reference>
<dbReference type="EMBL" id="CP015840">
    <property type="protein sequence ID" value="ANG65762.1"/>
    <property type="molecule type" value="Genomic_DNA"/>
</dbReference>
<keyword evidence="6 7" id="KW-0067">ATP-binding</keyword>
<dbReference type="AlphaFoldDB" id="A0A173DXV2"/>
<dbReference type="OrthoDB" id="9788659at2"/>
<gene>
    <name evidence="7 10" type="primary">pknD</name>
    <name evidence="10" type="ORF">M787_000250</name>
</gene>
<dbReference type="RefSeq" id="WP_021828466.1">
    <property type="nucleotide sequence ID" value="NZ_CP015840.1"/>
</dbReference>
<dbReference type="GO" id="GO:0004674">
    <property type="term" value="F:protein serine/threonine kinase activity"/>
    <property type="evidence" value="ECO:0007669"/>
    <property type="project" value="UniProtKB-UniRule"/>
</dbReference>